<comment type="caution">
    <text evidence="2">The sequence shown here is derived from an EMBL/GenBank/DDBJ whole genome shotgun (WGS) entry which is preliminary data.</text>
</comment>
<proteinExistence type="predicted"/>
<name>A0ABQ7VW83_SOLTU</name>
<reference evidence="2 3" key="1">
    <citation type="journal article" date="2021" name="bioRxiv">
        <title>Chromosome-scale and haplotype-resolved genome assembly of a tetraploid potato cultivar.</title>
        <authorList>
            <person name="Sun H."/>
            <person name="Jiao W.-B."/>
            <person name="Krause K."/>
            <person name="Campoy J.A."/>
            <person name="Goel M."/>
            <person name="Folz-Donahue K."/>
            <person name="Kukat C."/>
            <person name="Huettel B."/>
            <person name="Schneeberger K."/>
        </authorList>
    </citation>
    <scope>NUCLEOTIDE SEQUENCE [LARGE SCALE GENOMIC DNA]</scope>
    <source>
        <strain evidence="2">SolTubOtavaFocal</strain>
        <tissue evidence="2">Leaves</tissue>
    </source>
</reference>
<dbReference type="PANTHER" id="PTHR31875:SF30">
    <property type="entry name" value="PROTEIN DEHYDRATION-INDUCED 19 HOMOLOG 4-LIKE ISOFORM X1"/>
    <property type="match status" value="1"/>
</dbReference>
<feature type="domain" description="Di19 zinc-binding" evidence="1">
    <location>
        <begin position="30"/>
        <end position="61"/>
    </location>
</feature>
<evidence type="ECO:0000313" key="3">
    <source>
        <dbReference type="Proteomes" id="UP000826656"/>
    </source>
</evidence>
<protein>
    <recommendedName>
        <fullName evidence="1">Di19 zinc-binding domain-containing protein</fullName>
    </recommendedName>
</protein>
<dbReference type="InterPro" id="IPR008598">
    <property type="entry name" value="Di19_Zn-bd"/>
</dbReference>
<dbReference type="Pfam" id="PF05605">
    <property type="entry name" value="zf-Di19"/>
    <property type="match status" value="1"/>
</dbReference>
<gene>
    <name evidence="2" type="ORF">KY290_009672</name>
</gene>
<dbReference type="InterPro" id="IPR033347">
    <property type="entry name" value="Di19"/>
</dbReference>
<sequence length="61" mass="6967">MVFVIEVGLYCADFYNIIEEYEGEEESRPEFLCPFCGEDFDVVGLCCHIDEEHAIEAKNGV</sequence>
<evidence type="ECO:0000313" key="2">
    <source>
        <dbReference type="EMBL" id="KAH0772535.1"/>
    </source>
</evidence>
<dbReference type="PANTHER" id="PTHR31875">
    <property type="entry name" value="PROTEIN DEHYDRATION-INDUCED 19"/>
    <property type="match status" value="1"/>
</dbReference>
<organism evidence="2 3">
    <name type="scientific">Solanum tuberosum</name>
    <name type="common">Potato</name>
    <dbReference type="NCBI Taxonomy" id="4113"/>
    <lineage>
        <taxon>Eukaryota</taxon>
        <taxon>Viridiplantae</taxon>
        <taxon>Streptophyta</taxon>
        <taxon>Embryophyta</taxon>
        <taxon>Tracheophyta</taxon>
        <taxon>Spermatophyta</taxon>
        <taxon>Magnoliopsida</taxon>
        <taxon>eudicotyledons</taxon>
        <taxon>Gunneridae</taxon>
        <taxon>Pentapetalae</taxon>
        <taxon>asterids</taxon>
        <taxon>lamiids</taxon>
        <taxon>Solanales</taxon>
        <taxon>Solanaceae</taxon>
        <taxon>Solanoideae</taxon>
        <taxon>Solaneae</taxon>
        <taxon>Solanum</taxon>
    </lineage>
</organism>
<accession>A0ABQ7VW83</accession>
<evidence type="ECO:0000259" key="1">
    <source>
        <dbReference type="Pfam" id="PF05605"/>
    </source>
</evidence>
<dbReference type="Proteomes" id="UP000826656">
    <property type="component" value="Unassembled WGS sequence"/>
</dbReference>
<dbReference type="EMBL" id="JAIVGD010000005">
    <property type="protein sequence ID" value="KAH0772535.1"/>
    <property type="molecule type" value="Genomic_DNA"/>
</dbReference>
<keyword evidence="3" id="KW-1185">Reference proteome</keyword>